<comment type="caution">
    <text evidence="1">The sequence shown here is derived from an EMBL/GenBank/DDBJ whole genome shotgun (WGS) entry which is preliminary data.</text>
</comment>
<protein>
    <submittedName>
        <fullName evidence="1">Uncharacterized protein</fullName>
    </submittedName>
</protein>
<proteinExistence type="predicted"/>
<evidence type="ECO:0000313" key="2">
    <source>
        <dbReference type="Proteomes" id="UP000821845"/>
    </source>
</evidence>
<sequence length="143" mass="16284">MAGFLAAKRPTGLNCPGWHVPPLYGVAYYNTTKYRGSLWVWIEDFIPHPKFEMASVWNDVALVRGDSGGPLTVKSRKGRILQVGIVSYGKGCGRPYDPGMYARVDNYMRWIKQQISNPRPPRWHVPALEDKTNNSGRIFDVFR</sequence>
<gene>
    <name evidence="1" type="ORF">HPB50_017494</name>
</gene>
<keyword evidence="2" id="KW-1185">Reference proteome</keyword>
<dbReference type="EMBL" id="CM023488">
    <property type="protein sequence ID" value="KAH6924437.1"/>
    <property type="molecule type" value="Genomic_DNA"/>
</dbReference>
<dbReference type="Proteomes" id="UP000821845">
    <property type="component" value="Chromosome 8"/>
</dbReference>
<reference evidence="1" key="1">
    <citation type="submission" date="2020-05" db="EMBL/GenBank/DDBJ databases">
        <title>Large-scale comparative analyses of tick genomes elucidate their genetic diversity and vector capacities.</title>
        <authorList>
            <person name="Jia N."/>
            <person name="Wang J."/>
            <person name="Shi W."/>
            <person name="Du L."/>
            <person name="Sun Y."/>
            <person name="Zhan W."/>
            <person name="Jiang J."/>
            <person name="Wang Q."/>
            <person name="Zhang B."/>
            <person name="Ji P."/>
            <person name="Sakyi L.B."/>
            <person name="Cui X."/>
            <person name="Yuan T."/>
            <person name="Jiang B."/>
            <person name="Yang W."/>
            <person name="Lam T.T.-Y."/>
            <person name="Chang Q."/>
            <person name="Ding S."/>
            <person name="Wang X."/>
            <person name="Zhu J."/>
            <person name="Ruan X."/>
            <person name="Zhao L."/>
            <person name="Wei J."/>
            <person name="Que T."/>
            <person name="Du C."/>
            <person name="Cheng J."/>
            <person name="Dai P."/>
            <person name="Han X."/>
            <person name="Huang E."/>
            <person name="Gao Y."/>
            <person name="Liu J."/>
            <person name="Shao H."/>
            <person name="Ye R."/>
            <person name="Li L."/>
            <person name="Wei W."/>
            <person name="Wang X."/>
            <person name="Wang C."/>
            <person name="Yang T."/>
            <person name="Huo Q."/>
            <person name="Li W."/>
            <person name="Guo W."/>
            <person name="Chen H."/>
            <person name="Zhou L."/>
            <person name="Ni X."/>
            <person name="Tian J."/>
            <person name="Zhou Y."/>
            <person name="Sheng Y."/>
            <person name="Liu T."/>
            <person name="Pan Y."/>
            <person name="Xia L."/>
            <person name="Li J."/>
            <person name="Zhao F."/>
            <person name="Cao W."/>
        </authorList>
    </citation>
    <scope>NUCLEOTIDE SEQUENCE</scope>
    <source>
        <strain evidence="1">Hyas-2018</strain>
    </source>
</reference>
<organism evidence="1 2">
    <name type="scientific">Hyalomma asiaticum</name>
    <name type="common">Tick</name>
    <dbReference type="NCBI Taxonomy" id="266040"/>
    <lineage>
        <taxon>Eukaryota</taxon>
        <taxon>Metazoa</taxon>
        <taxon>Ecdysozoa</taxon>
        <taxon>Arthropoda</taxon>
        <taxon>Chelicerata</taxon>
        <taxon>Arachnida</taxon>
        <taxon>Acari</taxon>
        <taxon>Parasitiformes</taxon>
        <taxon>Ixodida</taxon>
        <taxon>Ixodoidea</taxon>
        <taxon>Ixodidae</taxon>
        <taxon>Hyalomminae</taxon>
        <taxon>Hyalomma</taxon>
    </lineage>
</organism>
<evidence type="ECO:0000313" key="1">
    <source>
        <dbReference type="EMBL" id="KAH6924437.1"/>
    </source>
</evidence>
<accession>A0ACB7RN98</accession>
<name>A0ACB7RN98_HYAAI</name>